<dbReference type="Pfam" id="PF01979">
    <property type="entry name" value="Amidohydro_1"/>
    <property type="match status" value="1"/>
</dbReference>
<dbReference type="InterPro" id="IPR011059">
    <property type="entry name" value="Metal-dep_hydrolase_composite"/>
</dbReference>
<reference evidence="7 8" key="1">
    <citation type="journal article" date="2019" name="Int. J. Syst. Evol. Microbiol.">
        <title>The Global Catalogue of Microorganisms (GCM) 10K type strain sequencing project: providing services to taxonomists for standard genome sequencing and annotation.</title>
        <authorList>
            <consortium name="The Broad Institute Genomics Platform"/>
            <consortium name="The Broad Institute Genome Sequencing Center for Infectious Disease"/>
            <person name="Wu L."/>
            <person name="Ma J."/>
        </authorList>
    </citation>
    <scope>NUCLEOTIDE SEQUENCE [LARGE SCALE GENOMIC DNA]</scope>
    <source>
        <strain evidence="7 8">CGMCC 1.12554</strain>
    </source>
</reference>
<feature type="binding site" evidence="4">
    <location>
        <position position="141"/>
    </location>
    <ligand>
        <name>Zn(2+)</name>
        <dbReference type="ChEBI" id="CHEBI:29105"/>
        <label>2</label>
    </ligand>
</feature>
<dbReference type="SUPFAM" id="SSF51338">
    <property type="entry name" value="Composite domain of metallo-dependent hydrolases"/>
    <property type="match status" value="1"/>
</dbReference>
<keyword evidence="3 4" id="KW-0665">Pyrimidine biosynthesis</keyword>
<proteinExistence type="inferred from homology"/>
<keyword evidence="2 4" id="KW-0378">Hydrolase</keyword>
<evidence type="ECO:0000313" key="7">
    <source>
        <dbReference type="EMBL" id="MFC7325358.1"/>
    </source>
</evidence>
<evidence type="ECO:0000256" key="1">
    <source>
        <dbReference type="ARBA" id="ARBA00022723"/>
    </source>
</evidence>
<feature type="binding site" evidence="4">
    <location>
        <begin position="59"/>
        <end position="61"/>
    </location>
    <ligand>
        <name>substrate</name>
    </ligand>
</feature>
<dbReference type="InterPro" id="IPR032466">
    <property type="entry name" value="Metal_Hydrolase"/>
</dbReference>
<comment type="pathway">
    <text evidence="4">Pyrimidine metabolism; UMP biosynthesis via de novo pathway; (S)-dihydroorotate from bicarbonate: step 3/3.</text>
</comment>
<feature type="binding site" evidence="4">
    <location>
        <position position="234"/>
    </location>
    <ligand>
        <name>Zn(2+)</name>
        <dbReference type="ChEBI" id="CHEBI:29105"/>
        <label>2</label>
    </ligand>
</feature>
<gene>
    <name evidence="4" type="primary">pyrC</name>
    <name evidence="7" type="ORF">ACFQMF_12295</name>
</gene>
<keyword evidence="1 4" id="KW-0479">Metal-binding</keyword>
<feature type="binding site" evidence="4">
    <location>
        <position position="141"/>
    </location>
    <ligand>
        <name>Zn(2+)</name>
        <dbReference type="ChEBI" id="CHEBI:29105"/>
        <label>1</label>
    </ligand>
</feature>
<dbReference type="RefSeq" id="WP_256408093.1">
    <property type="nucleotide sequence ID" value="NZ_JANHDN010000002.1"/>
</dbReference>
<feature type="active site" evidence="4">
    <location>
        <position position="333"/>
    </location>
</feature>
<feature type="compositionally biased region" description="Basic and acidic residues" evidence="5">
    <location>
        <begin position="248"/>
        <end position="271"/>
    </location>
</feature>
<dbReference type="EC" id="3.5.2.3" evidence="4"/>
<feature type="binding site" evidence="4">
    <location>
        <position position="333"/>
    </location>
    <ligand>
        <name>Zn(2+)</name>
        <dbReference type="ChEBI" id="CHEBI:29105"/>
        <label>1</label>
    </ligand>
</feature>
<comment type="cofactor">
    <cofactor evidence="4">
        <name>Zn(2+)</name>
        <dbReference type="ChEBI" id="CHEBI:29105"/>
    </cofactor>
    <text evidence="4">Binds 2 Zn(2+) ions per subunit.</text>
</comment>
<evidence type="ECO:0000256" key="2">
    <source>
        <dbReference type="ARBA" id="ARBA00022801"/>
    </source>
</evidence>
<feature type="binding site" evidence="4">
    <location>
        <position position="175"/>
    </location>
    <ligand>
        <name>Zn(2+)</name>
        <dbReference type="ChEBI" id="CHEBI:29105"/>
        <label>2</label>
    </ligand>
</feature>
<dbReference type="EMBL" id="JBHTBL010000011">
    <property type="protein sequence ID" value="MFC7325358.1"/>
    <property type="molecule type" value="Genomic_DNA"/>
</dbReference>
<dbReference type="PANTHER" id="PTHR43668">
    <property type="entry name" value="ALLANTOINASE"/>
    <property type="match status" value="1"/>
</dbReference>
<feature type="binding site" evidence="4">
    <location>
        <position position="59"/>
    </location>
    <ligand>
        <name>Zn(2+)</name>
        <dbReference type="ChEBI" id="CHEBI:29105"/>
        <label>1</label>
    </ligand>
</feature>
<dbReference type="GO" id="GO:0044205">
    <property type="term" value="P:'de novo' UMP biosynthetic process"/>
    <property type="evidence" value="ECO:0007669"/>
    <property type="project" value="UniProtKB-UniRule"/>
</dbReference>
<dbReference type="InterPro" id="IPR002195">
    <property type="entry name" value="Dihydroorotase_CS"/>
</dbReference>
<dbReference type="InterPro" id="IPR050138">
    <property type="entry name" value="DHOase/Allantoinase_Hydrolase"/>
</dbReference>
<comment type="similarity">
    <text evidence="4">Belongs to the metallo-dependent hydrolases superfamily. DHOase family. Class I DHOase subfamily.</text>
</comment>
<dbReference type="PROSITE" id="PS00483">
    <property type="entry name" value="DIHYDROOROTASE_2"/>
    <property type="match status" value="1"/>
</dbReference>
<dbReference type="PROSITE" id="PS00482">
    <property type="entry name" value="DIHYDROOROTASE_1"/>
    <property type="match status" value="1"/>
</dbReference>
<evidence type="ECO:0000256" key="4">
    <source>
        <dbReference type="HAMAP-Rule" id="MF_00220"/>
    </source>
</evidence>
<dbReference type="CDD" id="cd01318">
    <property type="entry name" value="DHOase_IIb"/>
    <property type="match status" value="1"/>
</dbReference>
<comment type="catalytic activity">
    <reaction evidence="4">
        <text>(S)-dihydroorotate + H2O = N-carbamoyl-L-aspartate + H(+)</text>
        <dbReference type="Rhea" id="RHEA:24296"/>
        <dbReference type="ChEBI" id="CHEBI:15377"/>
        <dbReference type="ChEBI" id="CHEBI:15378"/>
        <dbReference type="ChEBI" id="CHEBI:30864"/>
        <dbReference type="ChEBI" id="CHEBI:32814"/>
        <dbReference type="EC" id="3.5.2.3"/>
    </reaction>
</comment>
<keyword evidence="8" id="KW-1185">Reference proteome</keyword>
<dbReference type="GO" id="GO:0004151">
    <property type="term" value="F:dihydroorotase activity"/>
    <property type="evidence" value="ECO:0007669"/>
    <property type="project" value="UniProtKB-UniRule"/>
</dbReference>
<dbReference type="InterPro" id="IPR004722">
    <property type="entry name" value="DHOase"/>
</dbReference>
<protein>
    <recommendedName>
        <fullName evidence="4">Dihydroorotase</fullName>
        <shortName evidence="4">DHOase</shortName>
        <ecNumber evidence="4">3.5.2.3</ecNumber>
    </recommendedName>
</protein>
<feature type="binding site" evidence="4">
    <location>
        <position position="337"/>
    </location>
    <ligand>
        <name>substrate</name>
    </ligand>
</feature>
<sequence length="471" mass="49115">MLITGAELADGRVRDVRIRDGTIDAVEPANAGIDPDAGERVVDARGRHLLPGAVDAHVHFREPGGSHKETWASGSRSAAAGGVTTVVDQPNTSPPTVDGDAYDGKAALAADSLVDYGINGGVTADWDPEGLFERPLFALGEVFLADSTGEMGIAVDLFEDALAEAAARDVPVTVHAEDEALFDASALSRDLGGVGTAANADAWSAYRTAEAEVAAVERALAAAAESDAQVHVAHTSTPEGIDAVVAARESEGDERGSEGDGSGPERDESEARATAGAAPPTCEVTPHHLFLSRENAGRLGTFGRMNPPLRSEERRAGVFERLRDGDVDVVATDHAPHTVAEKRRGLTEAPSGVPGVETLYPLLLESVRKGELSLERVRDVVAANPASIFGVEAKGRVAEGADADLVLVDLTNPREIEAGALHGACGWTPFEGLQGVFPELTLVRGAVVYERDPVTGAESFGEPVGRNVRES</sequence>
<dbReference type="HAMAP" id="MF_00220_A">
    <property type="entry name" value="PyrC_classI_A"/>
    <property type="match status" value="1"/>
</dbReference>
<comment type="function">
    <text evidence="4">Catalyzes the reversible cyclization of carbamoyl aspartate to dihydroorotate.</text>
</comment>
<feature type="binding site" evidence="4">
    <location>
        <position position="57"/>
    </location>
    <ligand>
        <name>Zn(2+)</name>
        <dbReference type="ChEBI" id="CHEBI:29105"/>
        <label>1</label>
    </ligand>
</feature>
<feature type="region of interest" description="Disordered" evidence="5">
    <location>
        <begin position="248"/>
        <end position="285"/>
    </location>
</feature>
<comment type="caution">
    <text evidence="4">Lacks conserved residue(s) required for the propagation of feature annotation.</text>
</comment>
<name>A0ABD6AM23_9EURY</name>
<evidence type="ECO:0000259" key="6">
    <source>
        <dbReference type="Pfam" id="PF01979"/>
    </source>
</evidence>
<feature type="domain" description="Amidohydrolase-related" evidence="6">
    <location>
        <begin position="49"/>
        <end position="418"/>
    </location>
</feature>
<evidence type="ECO:0000313" key="8">
    <source>
        <dbReference type="Proteomes" id="UP001596545"/>
    </source>
</evidence>
<organism evidence="7 8">
    <name type="scientific">Halorubrum rutilum</name>
    <dbReference type="NCBI Taxonomy" id="1364933"/>
    <lineage>
        <taxon>Archaea</taxon>
        <taxon>Methanobacteriati</taxon>
        <taxon>Methanobacteriota</taxon>
        <taxon>Stenosarchaea group</taxon>
        <taxon>Halobacteria</taxon>
        <taxon>Halobacteriales</taxon>
        <taxon>Haloferacaceae</taxon>
        <taxon>Halorubrum</taxon>
    </lineage>
</organism>
<dbReference type="AlphaFoldDB" id="A0ABD6AM23"/>
<dbReference type="Gene3D" id="3.20.20.140">
    <property type="entry name" value="Metal-dependent hydrolases"/>
    <property type="match status" value="1"/>
</dbReference>
<dbReference type="Proteomes" id="UP001596545">
    <property type="component" value="Unassembled WGS sequence"/>
</dbReference>
<dbReference type="PANTHER" id="PTHR43668:SF2">
    <property type="entry name" value="ALLANTOINASE"/>
    <property type="match status" value="1"/>
</dbReference>
<keyword evidence="4" id="KW-0862">Zinc</keyword>
<evidence type="ECO:0000256" key="5">
    <source>
        <dbReference type="SAM" id="MobiDB-lite"/>
    </source>
</evidence>
<comment type="caution">
    <text evidence="7">The sequence shown here is derived from an EMBL/GenBank/DDBJ whole genome shotgun (WGS) entry which is preliminary data.</text>
</comment>
<dbReference type="NCBIfam" id="NF002668">
    <property type="entry name" value="PRK02382.1"/>
    <property type="match status" value="1"/>
</dbReference>
<dbReference type="GO" id="GO:0008270">
    <property type="term" value="F:zinc ion binding"/>
    <property type="evidence" value="ECO:0007669"/>
    <property type="project" value="UniProtKB-UniRule"/>
</dbReference>
<feature type="binding site" evidence="4">
    <location>
        <position position="91"/>
    </location>
    <ligand>
        <name>substrate</name>
    </ligand>
</feature>
<accession>A0ABD6AM23</accession>
<dbReference type="InterPro" id="IPR006680">
    <property type="entry name" value="Amidohydro-rel"/>
</dbReference>
<dbReference type="SUPFAM" id="SSF51556">
    <property type="entry name" value="Metallo-dependent hydrolases"/>
    <property type="match status" value="1"/>
</dbReference>
<dbReference type="Gene3D" id="2.30.40.10">
    <property type="entry name" value="Urease, subunit C, domain 1"/>
    <property type="match status" value="1"/>
</dbReference>
<evidence type="ECO:0000256" key="3">
    <source>
        <dbReference type="ARBA" id="ARBA00022975"/>
    </source>
</evidence>